<proteinExistence type="predicted"/>
<evidence type="ECO:0000256" key="1">
    <source>
        <dbReference type="SAM" id="MobiDB-lite"/>
    </source>
</evidence>
<dbReference type="Proteomes" id="UP000432015">
    <property type="component" value="Unassembled WGS sequence"/>
</dbReference>
<feature type="region of interest" description="Disordered" evidence="1">
    <location>
        <begin position="297"/>
        <end position="322"/>
    </location>
</feature>
<feature type="region of interest" description="Disordered" evidence="1">
    <location>
        <begin position="243"/>
        <end position="270"/>
    </location>
</feature>
<feature type="compositionally biased region" description="Pro residues" evidence="1">
    <location>
        <begin position="152"/>
        <end position="173"/>
    </location>
</feature>
<keyword evidence="3" id="KW-1185">Reference proteome</keyword>
<feature type="compositionally biased region" description="Pro residues" evidence="1">
    <location>
        <begin position="247"/>
        <end position="262"/>
    </location>
</feature>
<dbReference type="AlphaFoldDB" id="A0A7K1L512"/>
<protein>
    <submittedName>
        <fullName evidence="2">Uncharacterized protein</fullName>
    </submittedName>
</protein>
<feature type="compositionally biased region" description="Pro residues" evidence="1">
    <location>
        <begin position="306"/>
        <end position="322"/>
    </location>
</feature>
<gene>
    <name evidence="2" type="ORF">GNZ18_23415</name>
</gene>
<organism evidence="2 3">
    <name type="scientific">Actinomadura litoris</name>
    <dbReference type="NCBI Taxonomy" id="2678616"/>
    <lineage>
        <taxon>Bacteria</taxon>
        <taxon>Bacillati</taxon>
        <taxon>Actinomycetota</taxon>
        <taxon>Actinomycetes</taxon>
        <taxon>Streptosporangiales</taxon>
        <taxon>Thermomonosporaceae</taxon>
        <taxon>Actinomadura</taxon>
    </lineage>
</organism>
<name>A0A7K1L512_9ACTN</name>
<dbReference type="RefSeq" id="WP_156218671.1">
    <property type="nucleotide sequence ID" value="NZ_WOFH01000008.1"/>
</dbReference>
<feature type="region of interest" description="Disordered" evidence="1">
    <location>
        <begin position="146"/>
        <end position="173"/>
    </location>
</feature>
<evidence type="ECO:0000313" key="3">
    <source>
        <dbReference type="Proteomes" id="UP000432015"/>
    </source>
</evidence>
<comment type="caution">
    <text evidence="2">The sequence shown here is derived from an EMBL/GenBank/DDBJ whole genome shotgun (WGS) entry which is preliminary data.</text>
</comment>
<evidence type="ECO:0000313" key="2">
    <source>
        <dbReference type="EMBL" id="MUN39524.1"/>
    </source>
</evidence>
<sequence length="428" mass="44146">MAEARTGRPGWAPVVYGRTRHADTWWRALPEGIDQRGWLEGVVRAAVAGGAGLHGAPRFVLARSGAHRLVGVACQAADLSDTMHSDGAREMYCFVGWVASGGPSGPPPPGPAWPQLRDSYRSWAGAVYERWMDPVWTAPLSELRWPRRSRPEPAPWPAPPPRPFSAAPPPAGAEVVPPPGWEQTWDEANDAVHPITVVLGWESMPRGAHPAGLGTVRLGVVGAPARLAPVPAPAPVPVPAPVASRPALPPRPAPPPQAPRPRPAGGTNRLVPALVGGGGLLGAVAVTVLAVGLSASGGDATGETPAPTPSPTPSATTPAPPAPVQVTVPRRGWLTLSPAPAPVADGGDVGYRNRQLFAAESSVLVMTPGAGATRERCRGLVAGRRAALSFRATPGTGFCLKTATGLAALVVDTVRDGAVTVRVTAWPL</sequence>
<dbReference type="EMBL" id="WOFH01000008">
    <property type="protein sequence ID" value="MUN39524.1"/>
    <property type="molecule type" value="Genomic_DNA"/>
</dbReference>
<reference evidence="2 3" key="1">
    <citation type="submission" date="2019-11" db="EMBL/GenBank/DDBJ databases">
        <authorList>
            <person name="Cao P."/>
        </authorList>
    </citation>
    <scope>NUCLEOTIDE SEQUENCE [LARGE SCALE GENOMIC DNA]</scope>
    <source>
        <strain evidence="2 3">NEAU-AAG5</strain>
    </source>
</reference>
<accession>A0A7K1L512</accession>